<dbReference type="InterPro" id="IPR000835">
    <property type="entry name" value="HTH_MarR-typ"/>
</dbReference>
<evidence type="ECO:0000259" key="2">
    <source>
        <dbReference type="Pfam" id="PF12802"/>
    </source>
</evidence>
<name>A0ABD5WJN3_9EURY</name>
<sequence>MSIDIDTFEEKSESELADMTNGERVLRFLAHNDNRAFKPAEIAEQTGVNKNSIGNVLGRLEDRELVRHKGPYWAITDDEERLASFSTYFQTTSALNERLGEEDPDEWAAHAPDEPHPNAGRESDDE</sequence>
<dbReference type="InterPro" id="IPR036390">
    <property type="entry name" value="WH_DNA-bd_sf"/>
</dbReference>
<gene>
    <name evidence="3" type="ORF">ACFQJ6_12200</name>
</gene>
<dbReference type="GeneID" id="79302567"/>
<dbReference type="Pfam" id="PF12802">
    <property type="entry name" value="MarR_2"/>
    <property type="match status" value="1"/>
</dbReference>
<feature type="domain" description="HTH marR-type" evidence="2">
    <location>
        <begin position="24"/>
        <end position="68"/>
    </location>
</feature>
<accession>A0ABD5WJN3</accession>
<reference evidence="3 4" key="1">
    <citation type="journal article" date="2019" name="Int. J. Syst. Evol. Microbiol.">
        <title>The Global Catalogue of Microorganisms (GCM) 10K type strain sequencing project: providing services to taxonomists for standard genome sequencing and annotation.</title>
        <authorList>
            <consortium name="The Broad Institute Genomics Platform"/>
            <consortium name="The Broad Institute Genome Sequencing Center for Infectious Disease"/>
            <person name="Wu L."/>
            <person name="Ma J."/>
        </authorList>
    </citation>
    <scope>NUCLEOTIDE SEQUENCE [LARGE SCALE GENOMIC DNA]</scope>
    <source>
        <strain evidence="3 4">DT72</strain>
    </source>
</reference>
<evidence type="ECO:0000313" key="4">
    <source>
        <dbReference type="Proteomes" id="UP001596407"/>
    </source>
</evidence>
<protein>
    <submittedName>
        <fullName evidence="3">MarR family transcriptional regulator</fullName>
    </submittedName>
</protein>
<comment type="caution">
    <text evidence="3">The sequence shown here is derived from an EMBL/GenBank/DDBJ whole genome shotgun (WGS) entry which is preliminary data.</text>
</comment>
<dbReference type="RefSeq" id="WP_276281371.1">
    <property type="nucleotide sequence ID" value="NZ_CP119809.1"/>
</dbReference>
<feature type="region of interest" description="Disordered" evidence="1">
    <location>
        <begin position="95"/>
        <end position="126"/>
    </location>
</feature>
<dbReference type="AlphaFoldDB" id="A0ABD5WJN3"/>
<dbReference type="EMBL" id="JBHSZH010000005">
    <property type="protein sequence ID" value="MFC7080756.1"/>
    <property type="molecule type" value="Genomic_DNA"/>
</dbReference>
<dbReference type="InterPro" id="IPR036388">
    <property type="entry name" value="WH-like_DNA-bd_sf"/>
</dbReference>
<dbReference type="Gene3D" id="1.10.10.10">
    <property type="entry name" value="Winged helix-like DNA-binding domain superfamily/Winged helix DNA-binding domain"/>
    <property type="match status" value="1"/>
</dbReference>
<organism evidence="3 4">
    <name type="scientific">Halorussus caseinilyticus</name>
    <dbReference type="NCBI Taxonomy" id="3034025"/>
    <lineage>
        <taxon>Archaea</taxon>
        <taxon>Methanobacteriati</taxon>
        <taxon>Methanobacteriota</taxon>
        <taxon>Stenosarchaea group</taxon>
        <taxon>Halobacteria</taxon>
        <taxon>Halobacteriales</taxon>
        <taxon>Haladaptataceae</taxon>
        <taxon>Halorussus</taxon>
    </lineage>
</organism>
<feature type="compositionally biased region" description="Basic and acidic residues" evidence="1">
    <location>
        <begin position="107"/>
        <end position="126"/>
    </location>
</feature>
<keyword evidence="4" id="KW-1185">Reference proteome</keyword>
<proteinExistence type="predicted"/>
<evidence type="ECO:0000313" key="3">
    <source>
        <dbReference type="EMBL" id="MFC7080756.1"/>
    </source>
</evidence>
<dbReference type="SUPFAM" id="SSF46785">
    <property type="entry name" value="Winged helix' DNA-binding domain"/>
    <property type="match status" value="1"/>
</dbReference>
<evidence type="ECO:0000256" key="1">
    <source>
        <dbReference type="SAM" id="MobiDB-lite"/>
    </source>
</evidence>
<dbReference type="GO" id="GO:0006355">
    <property type="term" value="P:regulation of DNA-templated transcription"/>
    <property type="evidence" value="ECO:0007669"/>
    <property type="project" value="UniProtKB-ARBA"/>
</dbReference>
<dbReference type="Proteomes" id="UP001596407">
    <property type="component" value="Unassembled WGS sequence"/>
</dbReference>